<feature type="region of interest" description="Disordered" evidence="1">
    <location>
        <begin position="191"/>
        <end position="227"/>
    </location>
</feature>
<sequence>MTSSVTETSAETDSTQFTEIVTDVPIVTESESTTSRERERMTSDMHETTERVKTSSFAVTSQGITTTDTSMTKGLETSAASTVPRAGHTMTTYSAGFGDDWQNTDSATDAEMTASTNRMTSSDDSLSTTLKYPDVETSNTLATESPSTVIREPTTDEQEAYGESSFTTNAPTNIEEKPTTLPSSIETVTFTKQMQTTDQSRNDSGTSKRMPTEETSTELPFDDTPTKSLKDYISKTTTILIPTKSGEDESMPDEILPTIGMPTTAKEPGMKECFQQGQIKARRYDVSNVGLPHYFKGWVDVQGQGAANDYCRVIHLDGERVLSCALAGTEGQSEHNYIANSDMRLGFHDTWFMRDMDGDGRDDYCRCLFVDKLQQPKVVCAKAGELGFYGSSEEGGSADTFILADSLTQDGRKCFNERANPVLGVAYAVATNLP</sequence>
<reference evidence="3" key="1">
    <citation type="submission" date="2025-08" db="UniProtKB">
        <authorList>
            <consortium name="RefSeq"/>
        </authorList>
    </citation>
    <scope>IDENTIFICATION</scope>
</reference>
<keyword evidence="2" id="KW-1185">Reference proteome</keyword>
<feature type="region of interest" description="Disordered" evidence="1">
    <location>
        <begin position="140"/>
        <end position="178"/>
    </location>
</feature>
<evidence type="ECO:0000256" key="1">
    <source>
        <dbReference type="SAM" id="MobiDB-lite"/>
    </source>
</evidence>
<dbReference type="GeneID" id="106809212"/>
<dbReference type="RefSeq" id="XP_014667695.1">
    <property type="nucleotide sequence ID" value="XM_014812209.1"/>
</dbReference>
<organism evidence="2 3">
    <name type="scientific">Priapulus caudatus</name>
    <name type="common">Priapulid worm</name>
    <dbReference type="NCBI Taxonomy" id="37621"/>
    <lineage>
        <taxon>Eukaryota</taxon>
        <taxon>Metazoa</taxon>
        <taxon>Ecdysozoa</taxon>
        <taxon>Scalidophora</taxon>
        <taxon>Priapulida</taxon>
        <taxon>Priapulimorpha</taxon>
        <taxon>Priapulimorphida</taxon>
        <taxon>Priapulidae</taxon>
        <taxon>Priapulus</taxon>
    </lineage>
</organism>
<evidence type="ECO:0000313" key="3">
    <source>
        <dbReference type="RefSeq" id="XP_014667695.1"/>
    </source>
</evidence>
<dbReference type="Proteomes" id="UP000695022">
    <property type="component" value="Unplaced"/>
</dbReference>
<protein>
    <submittedName>
        <fullName evidence="3">Cell wall protein IFF6-like</fullName>
    </submittedName>
</protein>
<accession>A0ABM1E674</accession>
<feature type="compositionally biased region" description="Basic and acidic residues" evidence="1">
    <location>
        <begin position="34"/>
        <end position="53"/>
    </location>
</feature>
<feature type="compositionally biased region" description="Polar residues" evidence="1">
    <location>
        <begin position="1"/>
        <end position="19"/>
    </location>
</feature>
<gene>
    <name evidence="3" type="primary">LOC106809212</name>
</gene>
<name>A0ABM1E674_PRICU</name>
<feature type="region of interest" description="Disordered" evidence="1">
    <location>
        <begin position="1"/>
        <end position="55"/>
    </location>
</feature>
<proteinExistence type="predicted"/>
<evidence type="ECO:0000313" key="2">
    <source>
        <dbReference type="Proteomes" id="UP000695022"/>
    </source>
</evidence>
<feature type="compositionally biased region" description="Polar residues" evidence="1">
    <location>
        <begin position="191"/>
        <end position="218"/>
    </location>
</feature>